<dbReference type="RefSeq" id="XP_043047855.1">
    <property type="nucleotide sequence ID" value="XM_043192800.1"/>
</dbReference>
<dbReference type="GeneID" id="66115398"/>
<evidence type="ECO:0000256" key="2">
    <source>
        <dbReference type="SAM" id="Phobius"/>
    </source>
</evidence>
<protein>
    <submittedName>
        <fullName evidence="3">Uncharacterized protein</fullName>
    </submittedName>
</protein>
<proteinExistence type="predicted"/>
<reference evidence="3" key="1">
    <citation type="submission" date="2021-03" db="EMBL/GenBank/DDBJ databases">
        <authorList>
            <person name="Palmer J.M."/>
        </authorList>
    </citation>
    <scope>NUCLEOTIDE SEQUENCE</scope>
    <source>
        <strain evidence="3">ARV_011</strain>
    </source>
</reference>
<gene>
    <name evidence="3" type="ORF">KQ657_002024</name>
</gene>
<feature type="region of interest" description="Disordered" evidence="1">
    <location>
        <begin position="67"/>
        <end position="98"/>
    </location>
</feature>
<feature type="transmembrane region" description="Helical" evidence="2">
    <location>
        <begin position="213"/>
        <end position="236"/>
    </location>
</feature>
<evidence type="ECO:0000313" key="4">
    <source>
        <dbReference type="Proteomes" id="UP000790833"/>
    </source>
</evidence>
<dbReference type="AlphaFoldDB" id="A0A9P7V6K0"/>
<evidence type="ECO:0000256" key="1">
    <source>
        <dbReference type="SAM" id="MobiDB-lite"/>
    </source>
</evidence>
<keyword evidence="2" id="KW-1133">Transmembrane helix</keyword>
<dbReference type="OrthoDB" id="4090559at2759"/>
<dbReference type="EMBL" id="JAHMUF010000019">
    <property type="protein sequence ID" value="KAG7192305.1"/>
    <property type="molecule type" value="Genomic_DNA"/>
</dbReference>
<organism evidence="3 4">
    <name type="scientific">Scheffersomyces spartinae</name>
    <dbReference type="NCBI Taxonomy" id="45513"/>
    <lineage>
        <taxon>Eukaryota</taxon>
        <taxon>Fungi</taxon>
        <taxon>Dikarya</taxon>
        <taxon>Ascomycota</taxon>
        <taxon>Saccharomycotina</taxon>
        <taxon>Pichiomycetes</taxon>
        <taxon>Debaryomycetaceae</taxon>
        <taxon>Scheffersomyces</taxon>
    </lineage>
</organism>
<evidence type="ECO:0000313" key="3">
    <source>
        <dbReference type="EMBL" id="KAG7192305.1"/>
    </source>
</evidence>
<name>A0A9P7V6K0_9ASCO</name>
<keyword evidence="2" id="KW-0472">Membrane</keyword>
<accession>A0A9P7V6K0</accession>
<comment type="caution">
    <text evidence="3">The sequence shown here is derived from an EMBL/GenBank/DDBJ whole genome shotgun (WGS) entry which is preliminary data.</text>
</comment>
<feature type="compositionally biased region" description="Polar residues" evidence="1">
    <location>
        <begin position="79"/>
        <end position="89"/>
    </location>
</feature>
<sequence>MSVVMVSPGLDQNQFSSEEINNTAVEDLPQVQVQSSQSQSLDVNLKVSKHFSPNDFIDIPLLIPDHEGLTDEDEDDVSYRNNSSSIPPGTSQVTSTQTSFQSSFPLAETYATNSFRHRINKSSGHHHHKNLSRTLLRDRIVSSSLSSTPSTATATAKYPRLNSRSSLTPLVFLQERTKLMAIIVKYIATKIENSFPPDSSGGINKDELELDKVMLLLVARLGLGLPLFLKLIIYLFRYMDIVYLLRYLNQLNNMANYQLMDFGLKQLIIGCFKLTVEMERQEEIKLGVTDMVIGIQGMAGRIYTKDWEAITGFTMTEIDVIALTISKRLNGKLTIKTMELLKLKSEIFRFVRMVSTTV</sequence>
<keyword evidence="4" id="KW-1185">Reference proteome</keyword>
<dbReference type="Proteomes" id="UP000790833">
    <property type="component" value="Unassembled WGS sequence"/>
</dbReference>
<keyword evidence="2" id="KW-0812">Transmembrane</keyword>